<keyword evidence="10" id="KW-1185">Reference proteome</keyword>
<feature type="region of interest" description="Disordered" evidence="5">
    <location>
        <begin position="1112"/>
        <end position="1133"/>
    </location>
</feature>
<evidence type="ECO:0000256" key="3">
    <source>
        <dbReference type="ARBA" id="ARBA00022840"/>
    </source>
</evidence>
<keyword evidence="6" id="KW-0812">Transmembrane</keyword>
<gene>
    <name evidence="9" type="ORF">ENUP19_0057G0007</name>
</gene>
<feature type="compositionally biased region" description="Polar residues" evidence="5">
    <location>
        <begin position="1205"/>
        <end position="1220"/>
    </location>
</feature>
<keyword evidence="1" id="KW-0808">Transferase</keyword>
<sequence length="1390" mass="157235">MKKLGNTSLFIIVFLIILSNESCFGEKCQCGDGIWDSFCEDCDGSFNCGSNCKCKDGYQPNGLGECIIQCLYGDNCLEGCYLPNECEKCDTTKHIKSDCSDCEYGYVFNGYGNCIEKPKLVETCFSFFQRTKNDKVFIINESTDIFHTVFMNETVFSKTLCSDVVSFTQPYTYGIWIKLISLKEQYVSVALNDYTESELLYLGSIENYFENPYSIATQMNCDKTHTPRCNLFNLKSAENILTPRLIIHLQPSIPIYVFIHSPYGKTISEPFTFYIKSITHPCIDRAIEIDLIDVIDVPTIYLDKYTTFVSTSVCLTKAQYVKWYKLIGANKKMKISLCDSSYEGNVSIQVIGFPDKNNIDSCSSTHARCNKYVSGNCPNTLYSTTIIELIDTEQLYVGITFSNQEIKGNISISFEFVCPNNCGEHGFCSESAEGCICEEGYVNTDIGCSSCGNGKKDENEDCDNSYKFDSQCDNNTCSCISPFVPINFNGTIRCSLPSCGNYQIDIGEECDGGMECEYCFCINGAQPHSIPQVGCIPSTCGNNLIDEEEECDGGEGCYVCQCIEGYYSVHSLSCRRNNFIKDTIIYLSSIIIFYIFFWIALLFIHLFIYIKLNKIIMKELNEQEMIQEICNCGVIPFDKDNAQRLEIFNNPYFSFSDSIISFLNEGKLDLEKSYSFQFTLRNTYKKVLLYTFHGKENAKYKLIFSPTTGALHTQEVVTITAQLMIFCTTKLKERIHVTLRFGQIKSAMKEIDDIITRNNPQLLQDSSSTTSSSSLIIQTQLHTEESKSSLLSIKTKVKPPKIERFYVNMELRAESKLSTHIDFDEIELKQPPVGQGSFGLVYRGFWRGVEVAIKMIKSDLLDTETLLPSFKAECNLMERIRCPYVLSFVGSVQMPDQLCLITEFCSMGSVRKYMKTNSLTTQLKVRICQDIARGMNYLHQNNIVHRDLKTDNILMFSTNPNEAMLCKISDFGTSQLYVESKNSKKIVDVGTPAYMAPEVHNPKLGDASFKCDVFSFSICLLEIWLTHQPYDPEQFPDSESIQSFIMAGKRLVIPNECVYKRIIRKCWAHKPKNRPTFNEVSLELDSIYQRIIKTTRKRQNTISVLHPTEFSSTTPFSPIESPDTLAPESLSSTHGVTPKIMLPELSITPLNIPDGKIQAKVRDRLNKVTNTQRFSTPSVHSQLEENQEQEEKDDEEYSVVEISTPNTPATSLNQSGIQTPRNRKRMNSVIQPSSIDKLNNTQDSIYKISTVGDNISSNGTISVKSNNNLLEHEEVVSPRKDDTSLLRKKRTNVILKDKIDTSSFGDVPTPILIALESSNEQKRYSCGTTGGLKQKSPVILCNENKPPIKIKISSFTEEENERKKSESRNVISPEINQKNVKTTLLKEGKE</sequence>
<feature type="signal peptide" evidence="7">
    <location>
        <begin position="1"/>
        <end position="25"/>
    </location>
</feature>
<dbReference type="PRINTS" id="PR00109">
    <property type="entry name" value="TYRKINASE"/>
</dbReference>
<evidence type="ECO:0000259" key="8">
    <source>
        <dbReference type="PROSITE" id="PS50011"/>
    </source>
</evidence>
<dbReference type="Proteomes" id="UP001628156">
    <property type="component" value="Unassembled WGS sequence"/>
</dbReference>
<dbReference type="InterPro" id="IPR008271">
    <property type="entry name" value="Ser/Thr_kinase_AS"/>
</dbReference>
<dbReference type="SMART" id="SM00220">
    <property type="entry name" value="S_TKc"/>
    <property type="match status" value="1"/>
</dbReference>
<dbReference type="InterPro" id="IPR017441">
    <property type="entry name" value="Protein_kinase_ATP_BS"/>
</dbReference>
<proteinExistence type="predicted"/>
<keyword evidence="3 4" id="KW-0067">ATP-binding</keyword>
<dbReference type="SUPFAM" id="SSF56112">
    <property type="entry name" value="Protein kinase-like (PK-like)"/>
    <property type="match status" value="1"/>
</dbReference>
<evidence type="ECO:0000313" key="10">
    <source>
        <dbReference type="Proteomes" id="UP001628156"/>
    </source>
</evidence>
<feature type="transmembrane region" description="Helical" evidence="6">
    <location>
        <begin position="584"/>
        <end position="610"/>
    </location>
</feature>
<dbReference type="InterPro" id="IPR001245">
    <property type="entry name" value="Ser-Thr/Tyr_kinase_cat_dom"/>
</dbReference>
<feature type="compositionally biased region" description="Acidic residues" evidence="5">
    <location>
        <begin position="1185"/>
        <end position="1197"/>
    </location>
</feature>
<dbReference type="PANTHER" id="PTHR45756:SF1">
    <property type="entry name" value="PROTEIN KINASE DOMAIN CONTAINING PROTEIN"/>
    <property type="match status" value="1"/>
</dbReference>
<dbReference type="Pfam" id="PF07714">
    <property type="entry name" value="PK_Tyr_Ser-Thr"/>
    <property type="match status" value="1"/>
</dbReference>
<dbReference type="PROSITE" id="PS00107">
    <property type="entry name" value="PROTEIN_KINASE_ATP"/>
    <property type="match status" value="1"/>
</dbReference>
<dbReference type="PANTHER" id="PTHR45756">
    <property type="entry name" value="PALMITOYLTRANSFERASE"/>
    <property type="match status" value="1"/>
</dbReference>
<keyword evidence="7" id="KW-0732">Signal</keyword>
<organism evidence="9 10">
    <name type="scientific">Entamoeba nuttalli</name>
    <dbReference type="NCBI Taxonomy" id="412467"/>
    <lineage>
        <taxon>Eukaryota</taxon>
        <taxon>Amoebozoa</taxon>
        <taxon>Evosea</taxon>
        <taxon>Archamoebae</taxon>
        <taxon>Mastigamoebida</taxon>
        <taxon>Entamoebidae</taxon>
        <taxon>Entamoeba</taxon>
    </lineage>
</organism>
<dbReference type="InterPro" id="IPR011009">
    <property type="entry name" value="Kinase-like_dom_sf"/>
</dbReference>
<keyword evidence="1" id="KW-0418">Kinase</keyword>
<evidence type="ECO:0000256" key="5">
    <source>
        <dbReference type="SAM" id="MobiDB-lite"/>
    </source>
</evidence>
<feature type="domain" description="Protein kinase" evidence="8">
    <location>
        <begin position="827"/>
        <end position="1088"/>
    </location>
</feature>
<dbReference type="CDD" id="cd13999">
    <property type="entry name" value="STKc_MAP3K-like"/>
    <property type="match status" value="1"/>
</dbReference>
<reference evidence="9 10" key="1">
    <citation type="journal article" date="2019" name="PLoS Negl. Trop. Dis.">
        <title>Whole genome sequencing of Entamoeba nuttalli reveals mammalian host-related molecular signatures and a novel octapeptide-repeat surface protein.</title>
        <authorList>
            <person name="Tanaka M."/>
            <person name="Makiuchi T."/>
            <person name="Komiyama T."/>
            <person name="Shiina T."/>
            <person name="Osaki K."/>
            <person name="Tachibana H."/>
        </authorList>
    </citation>
    <scope>NUCLEOTIDE SEQUENCE [LARGE SCALE GENOMIC DNA]</scope>
    <source>
        <strain evidence="9 10">P19-061405</strain>
    </source>
</reference>
<evidence type="ECO:0000256" key="2">
    <source>
        <dbReference type="ARBA" id="ARBA00022741"/>
    </source>
</evidence>
<feature type="region of interest" description="Disordered" evidence="5">
    <location>
        <begin position="1354"/>
        <end position="1390"/>
    </location>
</feature>
<name>A0ABQ0DCT9_9EUKA</name>
<accession>A0ABQ0DCT9</accession>
<dbReference type="PROSITE" id="PS50011">
    <property type="entry name" value="PROTEIN_KINASE_DOM"/>
    <property type="match status" value="1"/>
</dbReference>
<feature type="region of interest" description="Disordered" evidence="5">
    <location>
        <begin position="1205"/>
        <end position="1224"/>
    </location>
</feature>
<dbReference type="InterPro" id="IPR000719">
    <property type="entry name" value="Prot_kinase_dom"/>
</dbReference>
<evidence type="ECO:0000256" key="7">
    <source>
        <dbReference type="SAM" id="SignalP"/>
    </source>
</evidence>
<evidence type="ECO:0000256" key="4">
    <source>
        <dbReference type="PROSITE-ProRule" id="PRU10141"/>
    </source>
</evidence>
<feature type="compositionally biased region" description="Polar residues" evidence="5">
    <location>
        <begin position="1169"/>
        <end position="1181"/>
    </location>
</feature>
<feature type="binding site" evidence="4">
    <location>
        <position position="854"/>
    </location>
    <ligand>
        <name>ATP</name>
        <dbReference type="ChEBI" id="CHEBI:30616"/>
    </ligand>
</feature>
<comment type="caution">
    <text evidence="9">The sequence shown here is derived from an EMBL/GenBank/DDBJ whole genome shotgun (WGS) entry which is preliminary data.</text>
</comment>
<dbReference type="PROSITE" id="PS00108">
    <property type="entry name" value="PROTEIN_KINASE_ST"/>
    <property type="match status" value="1"/>
</dbReference>
<dbReference type="EMBL" id="BAAFRS010000057">
    <property type="protein sequence ID" value="GAB1220677.1"/>
    <property type="molecule type" value="Genomic_DNA"/>
</dbReference>
<feature type="chain" id="PRO_5047281508" description="Protein kinase domain-containing protein" evidence="7">
    <location>
        <begin position="26"/>
        <end position="1390"/>
    </location>
</feature>
<keyword evidence="6" id="KW-0472">Membrane</keyword>
<dbReference type="Gene3D" id="1.10.510.10">
    <property type="entry name" value="Transferase(Phosphotransferase) domain 1"/>
    <property type="match status" value="1"/>
</dbReference>
<protein>
    <recommendedName>
        <fullName evidence="8">Protein kinase domain-containing protein</fullName>
    </recommendedName>
</protein>
<evidence type="ECO:0000313" key="9">
    <source>
        <dbReference type="EMBL" id="GAB1220677.1"/>
    </source>
</evidence>
<dbReference type="InterPro" id="IPR053215">
    <property type="entry name" value="TKL_Ser/Thr_kinase"/>
</dbReference>
<keyword evidence="2 4" id="KW-0547">Nucleotide-binding</keyword>
<evidence type="ECO:0000256" key="6">
    <source>
        <dbReference type="SAM" id="Phobius"/>
    </source>
</evidence>
<feature type="region of interest" description="Disordered" evidence="5">
    <location>
        <begin position="1169"/>
        <end position="1197"/>
    </location>
</feature>
<keyword evidence="1" id="KW-0723">Serine/threonine-protein kinase</keyword>
<keyword evidence="6" id="KW-1133">Transmembrane helix</keyword>
<evidence type="ECO:0000256" key="1">
    <source>
        <dbReference type="ARBA" id="ARBA00022527"/>
    </source>
</evidence>